<feature type="transmembrane region" description="Helical" evidence="1">
    <location>
        <begin position="40"/>
        <end position="61"/>
    </location>
</feature>
<dbReference type="KEGG" id="pmet:G4Y79_09240"/>
<dbReference type="SUPFAM" id="SSF48452">
    <property type="entry name" value="TPR-like"/>
    <property type="match status" value="1"/>
</dbReference>
<dbReference type="InterPro" id="IPR011990">
    <property type="entry name" value="TPR-like_helical_dom_sf"/>
</dbReference>
<protein>
    <submittedName>
        <fullName evidence="2">Tetratricopeptide repeat protein</fullName>
    </submittedName>
</protein>
<gene>
    <name evidence="2" type="ORF">G4Y79_09240</name>
</gene>
<dbReference type="Proteomes" id="UP000594468">
    <property type="component" value="Chromosome"/>
</dbReference>
<organism evidence="2 3">
    <name type="scientific">Phototrophicus methaneseepsis</name>
    <dbReference type="NCBI Taxonomy" id="2710758"/>
    <lineage>
        <taxon>Bacteria</taxon>
        <taxon>Bacillati</taxon>
        <taxon>Chloroflexota</taxon>
        <taxon>Candidatus Thermofontia</taxon>
        <taxon>Phototrophicales</taxon>
        <taxon>Phototrophicaceae</taxon>
        <taxon>Phototrophicus</taxon>
    </lineage>
</organism>
<dbReference type="EMBL" id="CP062983">
    <property type="protein sequence ID" value="QPC84540.1"/>
    <property type="molecule type" value="Genomic_DNA"/>
</dbReference>
<keyword evidence="1" id="KW-0472">Membrane</keyword>
<proteinExistence type="predicted"/>
<reference evidence="2 3" key="1">
    <citation type="submission" date="2020-02" db="EMBL/GenBank/DDBJ databases">
        <authorList>
            <person name="Zheng R.K."/>
            <person name="Sun C.M."/>
        </authorList>
    </citation>
    <scope>NUCLEOTIDE SEQUENCE [LARGE SCALE GENOMIC DNA]</scope>
    <source>
        <strain evidence="3">rifampicinis</strain>
    </source>
</reference>
<accession>A0A7S8IFA7</accession>
<keyword evidence="1" id="KW-0812">Transmembrane</keyword>
<dbReference type="InterPro" id="IPR019734">
    <property type="entry name" value="TPR_rpt"/>
</dbReference>
<feature type="transmembrane region" description="Helical" evidence="1">
    <location>
        <begin position="12"/>
        <end position="34"/>
    </location>
</feature>
<evidence type="ECO:0000313" key="2">
    <source>
        <dbReference type="EMBL" id="QPC84540.1"/>
    </source>
</evidence>
<evidence type="ECO:0000256" key="1">
    <source>
        <dbReference type="SAM" id="Phobius"/>
    </source>
</evidence>
<dbReference type="Gene3D" id="1.25.40.10">
    <property type="entry name" value="Tetratricopeptide repeat domain"/>
    <property type="match status" value="1"/>
</dbReference>
<sequence>MKTKTPVVRQTSWLLAIPQFVILGLLVVTSVLIFGEEYGVLSAAFGAVIYLTYSYVSRFLLLRHHRQGRKLTDQKNYEEAIQAFKLSYDFFSKYSWVDRFRYLTMMTPSHQTFREMALINIAYCYGQLGEKDQTKAYYERTLREFPESVMAQVALEFIQTIETTS</sequence>
<dbReference type="AlphaFoldDB" id="A0A7S8IFA7"/>
<dbReference type="Pfam" id="PF13174">
    <property type="entry name" value="TPR_6"/>
    <property type="match status" value="1"/>
</dbReference>
<dbReference type="SMART" id="SM00028">
    <property type="entry name" value="TPR"/>
    <property type="match status" value="2"/>
</dbReference>
<keyword evidence="1" id="KW-1133">Transmembrane helix</keyword>
<dbReference type="RefSeq" id="WP_195172603.1">
    <property type="nucleotide sequence ID" value="NZ_CP062983.1"/>
</dbReference>
<keyword evidence="3" id="KW-1185">Reference proteome</keyword>
<name>A0A7S8IFA7_9CHLR</name>
<evidence type="ECO:0000313" key="3">
    <source>
        <dbReference type="Proteomes" id="UP000594468"/>
    </source>
</evidence>